<feature type="region of interest" description="Disordered" evidence="2">
    <location>
        <begin position="256"/>
        <end position="369"/>
    </location>
</feature>
<feature type="domain" description="BZIP" evidence="3">
    <location>
        <begin position="19"/>
        <end position="33"/>
    </location>
</feature>
<dbReference type="AlphaFoldDB" id="A0A8H6SZX9"/>
<dbReference type="EMBL" id="JACAZF010000004">
    <property type="protein sequence ID" value="KAF7306940.1"/>
    <property type="molecule type" value="Genomic_DNA"/>
</dbReference>
<reference evidence="4" key="1">
    <citation type="submission" date="2020-05" db="EMBL/GenBank/DDBJ databases">
        <title>Mycena genomes resolve the evolution of fungal bioluminescence.</title>
        <authorList>
            <person name="Tsai I.J."/>
        </authorList>
    </citation>
    <scope>NUCLEOTIDE SEQUENCE</scope>
    <source>
        <strain evidence="4">171206Taipei</strain>
    </source>
</reference>
<feature type="compositionally biased region" description="Polar residues" evidence="2">
    <location>
        <begin position="177"/>
        <end position="197"/>
    </location>
</feature>
<feature type="region of interest" description="Disordered" evidence="2">
    <location>
        <begin position="133"/>
        <end position="159"/>
    </location>
</feature>
<gene>
    <name evidence="4" type="ORF">MIND_00486800</name>
</gene>
<feature type="compositionally biased region" description="Basic and acidic residues" evidence="2">
    <location>
        <begin position="338"/>
        <end position="347"/>
    </location>
</feature>
<proteinExistence type="predicted"/>
<dbReference type="Proteomes" id="UP000636479">
    <property type="component" value="Unassembled WGS sequence"/>
</dbReference>
<feature type="region of interest" description="Disordered" evidence="2">
    <location>
        <begin position="176"/>
        <end position="197"/>
    </location>
</feature>
<protein>
    <submittedName>
        <fullName evidence="4">BZIP domain-containing protein</fullName>
    </submittedName>
</protein>
<dbReference type="OrthoDB" id="2285533at2759"/>
<keyword evidence="1" id="KW-0175">Coiled coil</keyword>
<accession>A0A8H6SZX9</accession>
<dbReference type="RefSeq" id="XP_037221959.1">
    <property type="nucleotide sequence ID" value="XM_037361667.1"/>
</dbReference>
<feature type="coiled-coil region" evidence="1">
    <location>
        <begin position="38"/>
        <end position="89"/>
    </location>
</feature>
<organism evidence="4 5">
    <name type="scientific">Mycena indigotica</name>
    <dbReference type="NCBI Taxonomy" id="2126181"/>
    <lineage>
        <taxon>Eukaryota</taxon>
        <taxon>Fungi</taxon>
        <taxon>Dikarya</taxon>
        <taxon>Basidiomycota</taxon>
        <taxon>Agaricomycotina</taxon>
        <taxon>Agaricomycetes</taxon>
        <taxon>Agaricomycetidae</taxon>
        <taxon>Agaricales</taxon>
        <taxon>Marasmiineae</taxon>
        <taxon>Mycenaceae</taxon>
        <taxon>Mycena</taxon>
    </lineage>
</organism>
<feature type="compositionally biased region" description="Polar residues" evidence="2">
    <location>
        <begin position="148"/>
        <end position="158"/>
    </location>
</feature>
<sequence length="369" mass="41075">MPKSIPQTEEARQAEAQMRKKKNAEAQANFRRRRATYISTLEETVTNLESVVIQLQETSRDARVEVQQLKELRQQNANLRHEFREREKFWRGLWQSRKTTEGDELPAGLNNNLHSYTPEGIAYRSADDPSICNGQYTPAPPHGYHSPYPTNETSSPTQRAAKFNPYSYSISHRDHSWTTGGDSATTHSGSPTLASPSDLSLPFSAARYGEESKPVLDGAQYGFPASRSISPTSTAVASAPTPFQFTTDFDFHRQSSTSEISLSGPGSDAVRYRLGNRRPDSILPPLMESERERESSRLTLPADSVASRTASPKLSATVAMLKAQTSGGSRRTRTRNRKLPDARKIAEVESLSDVETRPSKRQRTGTEED</sequence>
<dbReference type="InterPro" id="IPR046347">
    <property type="entry name" value="bZIP_sf"/>
</dbReference>
<feature type="region of interest" description="Disordered" evidence="2">
    <location>
        <begin position="1"/>
        <end position="30"/>
    </location>
</feature>
<evidence type="ECO:0000256" key="1">
    <source>
        <dbReference type="SAM" id="Coils"/>
    </source>
</evidence>
<dbReference type="GO" id="GO:0003700">
    <property type="term" value="F:DNA-binding transcription factor activity"/>
    <property type="evidence" value="ECO:0007669"/>
    <property type="project" value="InterPro"/>
</dbReference>
<dbReference type="InterPro" id="IPR004827">
    <property type="entry name" value="bZIP"/>
</dbReference>
<evidence type="ECO:0000313" key="4">
    <source>
        <dbReference type="EMBL" id="KAF7306940.1"/>
    </source>
</evidence>
<dbReference type="SUPFAM" id="SSF57959">
    <property type="entry name" value="Leucine zipper domain"/>
    <property type="match status" value="1"/>
</dbReference>
<evidence type="ECO:0000256" key="2">
    <source>
        <dbReference type="SAM" id="MobiDB-lite"/>
    </source>
</evidence>
<keyword evidence="5" id="KW-1185">Reference proteome</keyword>
<dbReference type="Gene3D" id="1.20.5.170">
    <property type="match status" value="1"/>
</dbReference>
<comment type="caution">
    <text evidence="4">The sequence shown here is derived from an EMBL/GenBank/DDBJ whole genome shotgun (WGS) entry which is preliminary data.</text>
</comment>
<name>A0A8H6SZX9_9AGAR</name>
<evidence type="ECO:0000259" key="3">
    <source>
        <dbReference type="PROSITE" id="PS00036"/>
    </source>
</evidence>
<dbReference type="CDD" id="cd14688">
    <property type="entry name" value="bZIP_YAP"/>
    <property type="match status" value="1"/>
</dbReference>
<evidence type="ECO:0000313" key="5">
    <source>
        <dbReference type="Proteomes" id="UP000636479"/>
    </source>
</evidence>
<dbReference type="GeneID" id="59344183"/>
<feature type="compositionally biased region" description="Basic and acidic residues" evidence="2">
    <location>
        <begin position="354"/>
        <end position="369"/>
    </location>
</feature>
<dbReference type="PROSITE" id="PS00036">
    <property type="entry name" value="BZIP_BASIC"/>
    <property type="match status" value="1"/>
</dbReference>